<protein>
    <recommendedName>
        <fullName evidence="6">Postreplication repair E3 ubiquitin-protein ligase RAD18</fullName>
        <ecNumber evidence="5">2.3.2.27</ecNumber>
    </recommendedName>
    <alternativeName>
        <fullName evidence="17">Postreplication repair E3 ubiquitin-protein ligase rad18</fullName>
    </alternativeName>
    <alternativeName>
        <fullName evidence="16 18">RING-type E3 ubiquitin transferase RAD18</fullName>
    </alternativeName>
</protein>
<evidence type="ECO:0000256" key="1">
    <source>
        <dbReference type="ARBA" id="ARBA00000900"/>
    </source>
</evidence>
<feature type="domain" description="RING-type" evidence="21">
    <location>
        <begin position="25"/>
        <end position="64"/>
    </location>
</feature>
<evidence type="ECO:0000256" key="20">
    <source>
        <dbReference type="SAM" id="MobiDB-lite"/>
    </source>
</evidence>
<dbReference type="GO" id="GO:0097505">
    <property type="term" value="C:Rad6-Rad18 complex"/>
    <property type="evidence" value="ECO:0007669"/>
    <property type="project" value="TreeGrafter"/>
</dbReference>
<proteinExistence type="inferred from homology"/>
<keyword evidence="12" id="KW-0862">Zinc</keyword>
<dbReference type="Gene3D" id="3.30.40.10">
    <property type="entry name" value="Zinc/RING finger domain, C3HC4 (zinc finger)"/>
    <property type="match status" value="1"/>
</dbReference>
<evidence type="ECO:0000256" key="9">
    <source>
        <dbReference type="ARBA" id="ARBA00022763"/>
    </source>
</evidence>
<keyword evidence="8" id="KW-0479">Metal-binding</keyword>
<sequence length="269" mass="30004">MDSGIDDPTDFNNLAFQGLDDHLRCPICKEFFNTAVILATCSHTFCSLCIRRSLSAEEVCPSCRHPAIESKLHNNLVVDYLVGIWKANRKQVLDLEKESEETSLMRDSPMDTSSQTSANPTSSTPTRVTRSSSRRSASQPSSAETETVTEAVAVTPTQTLTETSVEVELNGMYNDLPQSVYNLESQARLKKELRDLGLPDHGDKAALIQRHKTYLSIYSANEDSLNPLDAKALRKKLAEEEEIQSRGAGKKVEDNDIEQHNILFEHYEA</sequence>
<evidence type="ECO:0000259" key="21">
    <source>
        <dbReference type="PROSITE" id="PS50089"/>
    </source>
</evidence>
<dbReference type="PROSITE" id="PS00518">
    <property type="entry name" value="ZF_RING_1"/>
    <property type="match status" value="1"/>
</dbReference>
<dbReference type="PANTHER" id="PTHR14134">
    <property type="entry name" value="E3 UBIQUITIN-PROTEIN LIGASE RAD18"/>
    <property type="match status" value="1"/>
</dbReference>
<keyword evidence="24" id="KW-1185">Reference proteome</keyword>
<comment type="pathway">
    <text evidence="3">Protein modification; protein ubiquitination.</text>
</comment>
<dbReference type="AlphaFoldDB" id="A0A8H7UEU9"/>
<evidence type="ECO:0000256" key="11">
    <source>
        <dbReference type="ARBA" id="ARBA00022786"/>
    </source>
</evidence>
<comment type="caution">
    <text evidence="23">The sequence shown here is derived from an EMBL/GenBank/DDBJ whole genome shotgun (WGS) entry which is preliminary data.</text>
</comment>
<dbReference type="Proteomes" id="UP000654370">
    <property type="component" value="Unassembled WGS sequence"/>
</dbReference>
<reference evidence="23" key="1">
    <citation type="submission" date="2020-12" db="EMBL/GenBank/DDBJ databases">
        <title>Metabolic potential, ecology and presence of endohyphal bacteria is reflected in genomic diversity of Mucoromycotina.</title>
        <authorList>
            <person name="Muszewska A."/>
            <person name="Okrasinska A."/>
            <person name="Steczkiewicz K."/>
            <person name="Drgas O."/>
            <person name="Orlowska M."/>
            <person name="Perlinska-Lenart U."/>
            <person name="Aleksandrzak-Piekarczyk T."/>
            <person name="Szatraj K."/>
            <person name="Zielenkiewicz U."/>
            <person name="Pilsyk S."/>
            <person name="Malc E."/>
            <person name="Mieczkowski P."/>
            <person name="Kruszewska J.S."/>
            <person name="Biernat P."/>
            <person name="Pawlowska J."/>
        </authorList>
    </citation>
    <scope>NUCLEOTIDE SEQUENCE</scope>
    <source>
        <strain evidence="23">WA0000067209</strain>
    </source>
</reference>
<feature type="compositionally biased region" description="Low complexity" evidence="20">
    <location>
        <begin position="120"/>
        <end position="155"/>
    </location>
</feature>
<evidence type="ECO:0000256" key="8">
    <source>
        <dbReference type="ARBA" id="ARBA00022723"/>
    </source>
</evidence>
<comment type="subcellular location">
    <subcellularLocation>
        <location evidence="2">Nucleus</location>
    </subcellularLocation>
</comment>
<evidence type="ECO:0000256" key="15">
    <source>
        <dbReference type="ARBA" id="ARBA00023242"/>
    </source>
</evidence>
<feature type="domain" description="SAP" evidence="22">
    <location>
        <begin position="181"/>
        <end position="215"/>
    </location>
</feature>
<evidence type="ECO:0000256" key="5">
    <source>
        <dbReference type="ARBA" id="ARBA00012483"/>
    </source>
</evidence>
<dbReference type="InterPro" id="IPR013083">
    <property type="entry name" value="Znf_RING/FYVE/PHD"/>
</dbReference>
<dbReference type="InterPro" id="IPR001841">
    <property type="entry name" value="Znf_RING"/>
</dbReference>
<dbReference type="PROSITE" id="PS50089">
    <property type="entry name" value="ZF_RING_2"/>
    <property type="match status" value="1"/>
</dbReference>
<dbReference type="SMART" id="SM00513">
    <property type="entry name" value="SAP"/>
    <property type="match status" value="1"/>
</dbReference>
<dbReference type="InterPro" id="IPR039577">
    <property type="entry name" value="Rad18"/>
</dbReference>
<evidence type="ECO:0000256" key="13">
    <source>
        <dbReference type="ARBA" id="ARBA00023125"/>
    </source>
</evidence>
<dbReference type="GO" id="GO:0061630">
    <property type="term" value="F:ubiquitin protein ligase activity"/>
    <property type="evidence" value="ECO:0007669"/>
    <property type="project" value="UniProtKB-EC"/>
</dbReference>
<dbReference type="GO" id="GO:0006513">
    <property type="term" value="P:protein monoubiquitination"/>
    <property type="evidence" value="ECO:0007669"/>
    <property type="project" value="InterPro"/>
</dbReference>
<keyword evidence="7" id="KW-0808">Transferase</keyword>
<evidence type="ECO:0000256" key="18">
    <source>
        <dbReference type="ARBA" id="ARBA00082369"/>
    </source>
</evidence>
<keyword evidence="14" id="KW-0234">DNA repair</keyword>
<feature type="compositionally biased region" description="Polar residues" evidence="20">
    <location>
        <begin position="110"/>
        <end position="119"/>
    </location>
</feature>
<keyword evidence="9" id="KW-0227">DNA damage</keyword>
<evidence type="ECO:0000259" key="22">
    <source>
        <dbReference type="PROSITE" id="PS50800"/>
    </source>
</evidence>
<evidence type="ECO:0000256" key="2">
    <source>
        <dbReference type="ARBA" id="ARBA00004123"/>
    </source>
</evidence>
<dbReference type="OrthoDB" id="9049620at2759"/>
<dbReference type="EMBL" id="JAEPQZ010000007">
    <property type="protein sequence ID" value="KAG2179032.1"/>
    <property type="molecule type" value="Genomic_DNA"/>
</dbReference>
<evidence type="ECO:0000256" key="10">
    <source>
        <dbReference type="ARBA" id="ARBA00022771"/>
    </source>
</evidence>
<dbReference type="EC" id="2.3.2.27" evidence="5"/>
<comment type="similarity">
    <text evidence="4">Belongs to the RAD18 family.</text>
</comment>
<dbReference type="CDD" id="cd16529">
    <property type="entry name" value="RING-HC_RAD18"/>
    <property type="match status" value="1"/>
</dbReference>
<dbReference type="GO" id="GO:0003697">
    <property type="term" value="F:single-stranded DNA binding"/>
    <property type="evidence" value="ECO:0007669"/>
    <property type="project" value="InterPro"/>
</dbReference>
<dbReference type="GO" id="GO:0005634">
    <property type="term" value="C:nucleus"/>
    <property type="evidence" value="ECO:0007669"/>
    <property type="project" value="UniProtKB-SubCell"/>
</dbReference>
<dbReference type="SMART" id="SM00184">
    <property type="entry name" value="RING"/>
    <property type="match status" value="1"/>
</dbReference>
<evidence type="ECO:0000256" key="12">
    <source>
        <dbReference type="ARBA" id="ARBA00022833"/>
    </source>
</evidence>
<evidence type="ECO:0000256" key="6">
    <source>
        <dbReference type="ARBA" id="ARBA00015551"/>
    </source>
</evidence>
<dbReference type="SUPFAM" id="SSF57850">
    <property type="entry name" value="RING/U-box"/>
    <property type="match status" value="1"/>
</dbReference>
<dbReference type="GO" id="GO:0006301">
    <property type="term" value="P:DNA damage tolerance"/>
    <property type="evidence" value="ECO:0007669"/>
    <property type="project" value="InterPro"/>
</dbReference>
<evidence type="ECO:0000256" key="16">
    <source>
        <dbReference type="ARBA" id="ARBA00031783"/>
    </source>
</evidence>
<dbReference type="InterPro" id="IPR003034">
    <property type="entry name" value="SAP_dom"/>
</dbReference>
<dbReference type="GO" id="GO:0008270">
    <property type="term" value="F:zinc ion binding"/>
    <property type="evidence" value="ECO:0007669"/>
    <property type="project" value="UniProtKB-KW"/>
</dbReference>
<dbReference type="Pfam" id="PF02037">
    <property type="entry name" value="SAP"/>
    <property type="match status" value="1"/>
</dbReference>
<keyword evidence="13" id="KW-0238">DNA-binding</keyword>
<evidence type="ECO:0000256" key="3">
    <source>
        <dbReference type="ARBA" id="ARBA00004906"/>
    </source>
</evidence>
<dbReference type="GO" id="GO:0006281">
    <property type="term" value="P:DNA repair"/>
    <property type="evidence" value="ECO:0007669"/>
    <property type="project" value="UniProtKB-KW"/>
</dbReference>
<evidence type="ECO:0000256" key="14">
    <source>
        <dbReference type="ARBA" id="ARBA00023204"/>
    </source>
</evidence>
<dbReference type="PROSITE" id="PS50800">
    <property type="entry name" value="SAP"/>
    <property type="match status" value="1"/>
</dbReference>
<organism evidence="23 24">
    <name type="scientific">Mortierella isabellina</name>
    <name type="common">Filamentous fungus</name>
    <name type="synonym">Umbelopsis isabellina</name>
    <dbReference type="NCBI Taxonomy" id="91625"/>
    <lineage>
        <taxon>Eukaryota</taxon>
        <taxon>Fungi</taxon>
        <taxon>Fungi incertae sedis</taxon>
        <taxon>Mucoromycota</taxon>
        <taxon>Mucoromycotina</taxon>
        <taxon>Umbelopsidomycetes</taxon>
        <taxon>Umbelopsidales</taxon>
        <taxon>Umbelopsidaceae</taxon>
        <taxon>Umbelopsis</taxon>
    </lineage>
</organism>
<dbReference type="PANTHER" id="PTHR14134:SF2">
    <property type="entry name" value="E3 UBIQUITIN-PROTEIN LIGASE RAD18"/>
    <property type="match status" value="1"/>
</dbReference>
<name>A0A8H7UEU9_MORIS</name>
<dbReference type="InterPro" id="IPR017907">
    <property type="entry name" value="Znf_RING_CS"/>
</dbReference>
<comment type="catalytic activity">
    <reaction evidence="1">
        <text>S-ubiquitinyl-[E2 ubiquitin-conjugating enzyme]-L-cysteine + [acceptor protein]-L-lysine = [E2 ubiquitin-conjugating enzyme]-L-cysteine + N(6)-ubiquitinyl-[acceptor protein]-L-lysine.</text>
        <dbReference type="EC" id="2.3.2.27"/>
    </reaction>
</comment>
<evidence type="ECO:0000256" key="7">
    <source>
        <dbReference type="ARBA" id="ARBA00022679"/>
    </source>
</evidence>
<accession>A0A8H7UEU9</accession>
<evidence type="ECO:0000256" key="4">
    <source>
        <dbReference type="ARBA" id="ARBA00009506"/>
    </source>
</evidence>
<keyword evidence="11" id="KW-0833">Ubl conjugation pathway</keyword>
<evidence type="ECO:0000313" key="24">
    <source>
        <dbReference type="Proteomes" id="UP000654370"/>
    </source>
</evidence>
<dbReference type="Pfam" id="PF13923">
    <property type="entry name" value="zf-C3HC4_2"/>
    <property type="match status" value="1"/>
</dbReference>
<keyword evidence="15" id="KW-0539">Nucleus</keyword>
<evidence type="ECO:0000313" key="23">
    <source>
        <dbReference type="EMBL" id="KAG2179032.1"/>
    </source>
</evidence>
<feature type="region of interest" description="Disordered" evidence="20">
    <location>
        <begin position="96"/>
        <end position="159"/>
    </location>
</feature>
<keyword evidence="10 19" id="KW-0863">Zinc-finger</keyword>
<evidence type="ECO:0000256" key="19">
    <source>
        <dbReference type="PROSITE-ProRule" id="PRU00175"/>
    </source>
</evidence>
<gene>
    <name evidence="23" type="ORF">INT43_001881</name>
</gene>
<dbReference type="FunFam" id="3.30.40.10:FF:000172">
    <property type="entry name" value="E3 ubiquitin-protein ligase RAD18"/>
    <property type="match status" value="1"/>
</dbReference>
<evidence type="ECO:0000256" key="17">
    <source>
        <dbReference type="ARBA" id="ARBA00074353"/>
    </source>
</evidence>